<dbReference type="RefSeq" id="WP_170095924.1">
    <property type="nucleotide sequence ID" value="NZ_WOWA01000002.1"/>
</dbReference>
<sequence>MVANERGQLLLVGGIAVAIVVFSTILFAHSLAVTDGITTTGSADTIERLADREASVERDLGRLAAETRGDDLDGFEERYEYALQNYTRTHNRVVGAREGTYLNATLNESASIGTEVNQTNPRAKFKKPTGGGGAEWTLAENTTQIAVFKITFRDFNGPGNRPTTISVENATSEWTMALDRASPGSSKKQVQVNGGDVTGCSGAASRNVNITLYLHNGTCLTDSTSVTFVPFTDQLKGPYDITIKKGSKSIVQYRVAAIGTFPRSSYYSSPVVRVNYPVVPAVDTTYDTPSASYNRTVLVEADDR</sequence>
<name>A0A847UKQ8_HALAR</name>
<accession>A0A847UKQ8</accession>
<dbReference type="EMBL" id="WOWA01000002">
    <property type="protein sequence ID" value="NLV12284.1"/>
    <property type="molecule type" value="Genomic_DNA"/>
</dbReference>
<evidence type="ECO:0000313" key="3">
    <source>
        <dbReference type="Proteomes" id="UP000641625"/>
    </source>
</evidence>
<comment type="caution">
    <text evidence="2">The sequence shown here is derived from an EMBL/GenBank/DDBJ whole genome shotgun (WGS) entry which is preliminary data.</text>
</comment>
<keyword evidence="1" id="KW-1133">Transmembrane helix</keyword>
<evidence type="ECO:0000313" key="2">
    <source>
        <dbReference type="EMBL" id="NLV12284.1"/>
    </source>
</evidence>
<feature type="transmembrane region" description="Helical" evidence="1">
    <location>
        <begin position="9"/>
        <end position="32"/>
    </location>
</feature>
<organism evidence="2 3">
    <name type="scientific">Haloarcula argentinensis</name>
    <dbReference type="NCBI Taxonomy" id="43776"/>
    <lineage>
        <taxon>Archaea</taxon>
        <taxon>Methanobacteriati</taxon>
        <taxon>Methanobacteriota</taxon>
        <taxon>Stenosarchaea group</taxon>
        <taxon>Halobacteria</taxon>
        <taxon>Halobacteriales</taxon>
        <taxon>Haloarculaceae</taxon>
        <taxon>Haloarcula</taxon>
    </lineage>
</organism>
<dbReference type="AlphaFoldDB" id="A0A847UKQ8"/>
<gene>
    <name evidence="2" type="ORF">GOC77_03190</name>
</gene>
<reference evidence="2" key="1">
    <citation type="submission" date="2019-12" db="EMBL/GenBank/DDBJ databases">
        <title>Whole genome sequencing of Haloarcula argentinensis strain pws5.</title>
        <authorList>
            <person name="Verma D.K."/>
            <person name="Gopal K."/>
            <person name="Prasad E.S."/>
        </authorList>
    </citation>
    <scope>NUCLEOTIDE SEQUENCE</scope>
    <source>
        <strain evidence="2">Pws5</strain>
    </source>
</reference>
<evidence type="ECO:0000256" key="1">
    <source>
        <dbReference type="SAM" id="Phobius"/>
    </source>
</evidence>
<keyword evidence="1" id="KW-0472">Membrane</keyword>
<protein>
    <submittedName>
        <fullName evidence="2">Uncharacterized protein</fullName>
    </submittedName>
</protein>
<keyword evidence="1" id="KW-0812">Transmembrane</keyword>
<proteinExistence type="predicted"/>
<dbReference type="Proteomes" id="UP000641625">
    <property type="component" value="Unassembled WGS sequence"/>
</dbReference>